<dbReference type="AlphaFoldDB" id="D5UDJ2"/>
<dbReference type="OrthoDB" id="484536at2"/>
<accession>D5UDJ2</accession>
<dbReference type="Pfam" id="PF08241">
    <property type="entry name" value="Methyltransf_11"/>
    <property type="match status" value="1"/>
</dbReference>
<name>D5UDJ2_CELFN</name>
<organism evidence="2 3">
    <name type="scientific">Cellulomonas flavigena (strain ATCC 482 / DSM 20109 / BCRC 11376 / JCM 18109 / NBRC 3775 / NCIMB 8073 / NRS 134)</name>
    <dbReference type="NCBI Taxonomy" id="446466"/>
    <lineage>
        <taxon>Bacteria</taxon>
        <taxon>Bacillati</taxon>
        <taxon>Actinomycetota</taxon>
        <taxon>Actinomycetes</taxon>
        <taxon>Micrococcales</taxon>
        <taxon>Cellulomonadaceae</taxon>
        <taxon>Cellulomonas</taxon>
    </lineage>
</organism>
<dbReference type="Pfam" id="PF13578">
    <property type="entry name" value="Methyltransf_24"/>
    <property type="match status" value="1"/>
</dbReference>
<dbReference type="eggNOG" id="COG2226">
    <property type="taxonomic scope" value="Bacteria"/>
</dbReference>
<dbReference type="eggNOG" id="COG4122">
    <property type="taxonomic scope" value="Bacteria"/>
</dbReference>
<sequence length="457" mass="48520">MDRTTTSARGFAATYGRQAGTYDRTRSAAPATLEPLLAAIAAAPGRDVLDVGGGTGNYAAALADAGYDVLVLDRSPDMLAVAASKGLRTRRADATDLPVADASVDVVTMVAVLHQIPDWRAALREARRVLRPGGVLALVLYTSEHMASHLFLDYFPSSRAWATQDMQPVAAYLGELPGARATPLQIRSTQDLTMQVMRRHPALALDPRLTAQTSYFARLHDENPDELAAGLRRLAEDLEAGRLPEGFDRDLPDGDAYLVTWTRSSRTLPPPRVAAAAERARAHGFRASSGDGVGPLLAALATAVPDGGRVLEIGTGAGVGLAWIVSGLGDRGDVEVVTVEADAELAADVRGDAPGYVDVRTGRFEDLHATLGTYDLVFADAEGGKWTDFDVTRDLVRPGGVLVLDDLDEALYTQPEHRATVSAVVADLCADSRFTVAQLPFDTGLLLATRSRDGAVE</sequence>
<gene>
    <name evidence="2" type="ordered locus">Cfla_3576</name>
</gene>
<dbReference type="RefSeq" id="WP_013118776.1">
    <property type="nucleotide sequence ID" value="NC_014151.1"/>
</dbReference>
<dbReference type="GO" id="GO:0032259">
    <property type="term" value="P:methylation"/>
    <property type="evidence" value="ECO:0007669"/>
    <property type="project" value="UniProtKB-KW"/>
</dbReference>
<dbReference type="KEGG" id="cfl:Cfla_3576"/>
<protein>
    <submittedName>
        <fullName evidence="2">Methyltransferase type 11</fullName>
    </submittedName>
</protein>
<dbReference type="SUPFAM" id="SSF53335">
    <property type="entry name" value="S-adenosyl-L-methionine-dependent methyltransferases"/>
    <property type="match status" value="2"/>
</dbReference>
<reference evidence="2 3" key="1">
    <citation type="journal article" date="2010" name="Stand. Genomic Sci.">
        <title>Complete genome sequence of Cellulomonas flavigena type strain (134).</title>
        <authorList>
            <person name="Abt B."/>
            <person name="Foster B."/>
            <person name="Lapidus A."/>
            <person name="Clum A."/>
            <person name="Sun H."/>
            <person name="Pukall R."/>
            <person name="Lucas S."/>
            <person name="Glavina Del Rio T."/>
            <person name="Nolan M."/>
            <person name="Tice H."/>
            <person name="Cheng J.F."/>
            <person name="Pitluck S."/>
            <person name="Liolios K."/>
            <person name="Ivanova N."/>
            <person name="Mavromatis K."/>
            <person name="Ovchinnikova G."/>
            <person name="Pati A."/>
            <person name="Goodwin L."/>
            <person name="Chen A."/>
            <person name="Palaniappan K."/>
            <person name="Land M."/>
            <person name="Hauser L."/>
            <person name="Chang Y.J."/>
            <person name="Jeffries C.D."/>
            <person name="Rohde M."/>
            <person name="Goker M."/>
            <person name="Woyke T."/>
            <person name="Bristow J."/>
            <person name="Eisen J.A."/>
            <person name="Markowitz V."/>
            <person name="Hugenholtz P."/>
            <person name="Kyrpides N.C."/>
            <person name="Klenk H.P."/>
        </authorList>
    </citation>
    <scope>NUCLEOTIDE SEQUENCE [LARGE SCALE GENOMIC DNA]</scope>
    <source>
        <strain evidence="3">ATCC 482 / DSM 20109 / BCRC 11376 / JCM 18109 / NBRC 3775 / NCIMB 8073 / NRS 134</strain>
    </source>
</reference>
<dbReference type="STRING" id="446466.Cfla_3576"/>
<dbReference type="GO" id="GO:0008757">
    <property type="term" value="F:S-adenosylmethionine-dependent methyltransferase activity"/>
    <property type="evidence" value="ECO:0007669"/>
    <property type="project" value="InterPro"/>
</dbReference>
<evidence type="ECO:0000259" key="1">
    <source>
        <dbReference type="Pfam" id="PF08241"/>
    </source>
</evidence>
<keyword evidence="2" id="KW-0489">Methyltransferase</keyword>
<evidence type="ECO:0000313" key="2">
    <source>
        <dbReference type="EMBL" id="ADG76448.1"/>
    </source>
</evidence>
<dbReference type="InterPro" id="IPR029063">
    <property type="entry name" value="SAM-dependent_MTases_sf"/>
</dbReference>
<proteinExistence type="predicted"/>
<dbReference type="EMBL" id="CP001964">
    <property type="protein sequence ID" value="ADG76448.1"/>
    <property type="molecule type" value="Genomic_DNA"/>
</dbReference>
<evidence type="ECO:0000313" key="3">
    <source>
        <dbReference type="Proteomes" id="UP000000849"/>
    </source>
</evidence>
<dbReference type="PANTHER" id="PTHR43591:SF24">
    <property type="entry name" value="2-METHOXY-6-POLYPRENYL-1,4-BENZOQUINOL METHYLASE, MITOCHONDRIAL"/>
    <property type="match status" value="1"/>
</dbReference>
<dbReference type="HOGENOM" id="CLU_598117_0_0_11"/>
<dbReference type="PANTHER" id="PTHR43591">
    <property type="entry name" value="METHYLTRANSFERASE"/>
    <property type="match status" value="1"/>
</dbReference>
<dbReference type="Gene3D" id="3.40.50.150">
    <property type="entry name" value="Vaccinia Virus protein VP39"/>
    <property type="match status" value="2"/>
</dbReference>
<feature type="domain" description="Methyltransferase type 11" evidence="1">
    <location>
        <begin position="49"/>
        <end position="137"/>
    </location>
</feature>
<dbReference type="CDD" id="cd02440">
    <property type="entry name" value="AdoMet_MTases"/>
    <property type="match status" value="2"/>
</dbReference>
<dbReference type="Proteomes" id="UP000000849">
    <property type="component" value="Chromosome"/>
</dbReference>
<keyword evidence="3" id="KW-1185">Reference proteome</keyword>
<dbReference type="InterPro" id="IPR013216">
    <property type="entry name" value="Methyltransf_11"/>
</dbReference>
<keyword evidence="2" id="KW-0808">Transferase</keyword>